<dbReference type="InterPro" id="IPR013815">
    <property type="entry name" value="ATP_grasp_subdomain_1"/>
</dbReference>
<proteinExistence type="predicted"/>
<reference evidence="4" key="1">
    <citation type="journal article" date="2019" name="Int. J. Syst. Evol. Microbiol.">
        <title>The Global Catalogue of Microorganisms (GCM) 10K type strain sequencing project: providing services to taxonomists for standard genome sequencing and annotation.</title>
        <authorList>
            <consortium name="The Broad Institute Genomics Platform"/>
            <consortium name="The Broad Institute Genome Sequencing Center for Infectious Disease"/>
            <person name="Wu L."/>
            <person name="Ma J."/>
        </authorList>
    </citation>
    <scope>NUCLEOTIDE SEQUENCE [LARGE SCALE GENOMIC DNA]</scope>
    <source>
        <strain evidence="4">JCM 30846</strain>
    </source>
</reference>
<dbReference type="SUPFAM" id="SSF52009">
    <property type="entry name" value="Phosphohistidine domain"/>
    <property type="match status" value="1"/>
</dbReference>
<evidence type="ECO:0000313" key="4">
    <source>
        <dbReference type="Proteomes" id="UP001499884"/>
    </source>
</evidence>
<protein>
    <recommendedName>
        <fullName evidence="5">Pyruvate, water dikinase</fullName>
    </recommendedName>
</protein>
<dbReference type="InterPro" id="IPR008279">
    <property type="entry name" value="PEP-util_enz_mobile_dom"/>
</dbReference>
<dbReference type="SUPFAM" id="SSF56059">
    <property type="entry name" value="Glutathione synthetase ATP-binding domain-like"/>
    <property type="match status" value="1"/>
</dbReference>
<name>A0ABP7DYJ4_9ACTN</name>
<dbReference type="Gene3D" id="3.30.1490.20">
    <property type="entry name" value="ATP-grasp fold, A domain"/>
    <property type="match status" value="1"/>
</dbReference>
<evidence type="ECO:0008006" key="5">
    <source>
        <dbReference type="Google" id="ProtNLM"/>
    </source>
</evidence>
<comment type="caution">
    <text evidence="3">The sequence shown here is derived from an EMBL/GenBank/DDBJ whole genome shotgun (WGS) entry which is preliminary data.</text>
</comment>
<sequence length="539" mass="54704">MTALIPLTACDPARAGAKAAALGRLLHAGLPVPDSAVVPLGTADNDLPGTVGQVLAWAEQRAPYGLIARSSAPGEDGTASSFAGLYDSVITPRTPGRVLAALRQVRACVRAPAVTAYAAARGLRPDDELAVLVQPVLRPALSGVLAAQVTGGRCVRWRIEAVRGLAEPLVSGAQTGEIHVGHAAAVDSVVSCAQPFIHLPGTGLELDLPPGEWATVPAARHAPAARAKVAGSAGGVLHLRTPAAWADVPVLAPRERGELLDLAAGAARALDLEQIDMEWAVTAEGPVVLQARPLTRPVHDGALPEPPADGWSGLAAVAGIATGPAARLGPDTPPGGAVLICGALGPEAAAALLRGPAAVVSSTGGPLSHTAIIARELGIPCVTNVPEALDRIPDGMVVEVNGTAGTVRPAFTVPSPRQEERPVSYRDAAVLTTTIPDTPPGDGRAATLVLHDPGRADLGVLARAVADAAEETGPLGVLLPDGMPPSAALPAHHPGFVLRTANGLAVLWPVRAGGLPHRVVTLDTDDRVIFERPLGRSAS</sequence>
<dbReference type="EMBL" id="BAABEP010000002">
    <property type="protein sequence ID" value="GAA3710926.1"/>
    <property type="molecule type" value="Genomic_DNA"/>
</dbReference>
<dbReference type="PANTHER" id="PTHR43615:SF1">
    <property type="entry name" value="PPDK_N DOMAIN-CONTAINING PROTEIN"/>
    <property type="match status" value="1"/>
</dbReference>
<dbReference type="InterPro" id="IPR002192">
    <property type="entry name" value="PPDK_AMP/ATP-bd"/>
</dbReference>
<feature type="domain" description="Pyruvate phosphate dikinase AMP/ATP-binding" evidence="2">
    <location>
        <begin position="66"/>
        <end position="175"/>
    </location>
</feature>
<dbReference type="Pfam" id="PF01326">
    <property type="entry name" value="PPDK_N"/>
    <property type="match status" value="1"/>
</dbReference>
<evidence type="ECO:0000259" key="2">
    <source>
        <dbReference type="Pfam" id="PF01326"/>
    </source>
</evidence>
<dbReference type="Pfam" id="PF00391">
    <property type="entry name" value="PEP-utilizers"/>
    <property type="match status" value="1"/>
</dbReference>
<keyword evidence="4" id="KW-1185">Reference proteome</keyword>
<dbReference type="Proteomes" id="UP001499884">
    <property type="component" value="Unassembled WGS sequence"/>
</dbReference>
<accession>A0ABP7DYJ4</accession>
<dbReference type="InterPro" id="IPR036637">
    <property type="entry name" value="Phosphohistidine_dom_sf"/>
</dbReference>
<feature type="domain" description="PEP-utilising enzyme mobile" evidence="1">
    <location>
        <begin position="335"/>
        <end position="405"/>
    </location>
</feature>
<evidence type="ECO:0000259" key="1">
    <source>
        <dbReference type="Pfam" id="PF00391"/>
    </source>
</evidence>
<dbReference type="InterPro" id="IPR051549">
    <property type="entry name" value="PEP_Utilizing_Enz"/>
</dbReference>
<dbReference type="Gene3D" id="3.30.470.20">
    <property type="entry name" value="ATP-grasp fold, B domain"/>
    <property type="match status" value="1"/>
</dbReference>
<dbReference type="Gene3D" id="3.50.30.10">
    <property type="entry name" value="Phosphohistidine domain"/>
    <property type="match status" value="1"/>
</dbReference>
<dbReference type="PANTHER" id="PTHR43615">
    <property type="entry name" value="PHOSPHOENOLPYRUVATE SYNTHASE-RELATED"/>
    <property type="match status" value="1"/>
</dbReference>
<organism evidence="3 4">
    <name type="scientific">Streptomyces tremellae</name>
    <dbReference type="NCBI Taxonomy" id="1124239"/>
    <lineage>
        <taxon>Bacteria</taxon>
        <taxon>Bacillati</taxon>
        <taxon>Actinomycetota</taxon>
        <taxon>Actinomycetes</taxon>
        <taxon>Kitasatosporales</taxon>
        <taxon>Streptomycetaceae</taxon>
        <taxon>Streptomyces</taxon>
    </lineage>
</organism>
<evidence type="ECO:0000313" key="3">
    <source>
        <dbReference type="EMBL" id="GAA3710926.1"/>
    </source>
</evidence>
<dbReference type="RefSeq" id="WP_345640648.1">
    <property type="nucleotide sequence ID" value="NZ_BAABEP010000002.1"/>
</dbReference>
<gene>
    <name evidence="3" type="ORF">GCM10023082_05990</name>
</gene>